<dbReference type="EMBL" id="BMHL01000001">
    <property type="protein sequence ID" value="GGC20349.1"/>
    <property type="molecule type" value="Genomic_DNA"/>
</dbReference>
<dbReference type="InterPro" id="IPR029045">
    <property type="entry name" value="ClpP/crotonase-like_dom_sf"/>
</dbReference>
<evidence type="ECO:0000313" key="1">
    <source>
        <dbReference type="EMBL" id="GGC20349.1"/>
    </source>
</evidence>
<gene>
    <name evidence="1" type="ORF">GCM10011400_03340</name>
</gene>
<sequence length="84" mass="8962">MASEFYIMPGGGIGSIGVFSTHQRGPLQDGTQSRCAAFAHRATAHLQARVNDDYDRFAGAVSRNRGVDVVRVRNGMGQGRILGA</sequence>
<keyword evidence="2" id="KW-1185">Reference proteome</keyword>
<name>A0ABQ1L8M2_9BURK</name>
<organism evidence="1 2">
    <name type="scientific">Paraburkholderia caffeinilytica</name>
    <dbReference type="NCBI Taxonomy" id="1761016"/>
    <lineage>
        <taxon>Bacteria</taxon>
        <taxon>Pseudomonadati</taxon>
        <taxon>Pseudomonadota</taxon>
        <taxon>Betaproteobacteria</taxon>
        <taxon>Burkholderiales</taxon>
        <taxon>Burkholderiaceae</taxon>
        <taxon>Paraburkholderia</taxon>
    </lineage>
</organism>
<comment type="caution">
    <text evidence="1">The sequence shown here is derived from an EMBL/GenBank/DDBJ whole genome shotgun (WGS) entry which is preliminary data.</text>
</comment>
<accession>A0ABQ1L8M2</accession>
<protein>
    <submittedName>
        <fullName evidence="1">Uncharacterized protein</fullName>
    </submittedName>
</protein>
<proteinExistence type="predicted"/>
<evidence type="ECO:0000313" key="2">
    <source>
        <dbReference type="Proteomes" id="UP000602004"/>
    </source>
</evidence>
<dbReference type="Proteomes" id="UP000602004">
    <property type="component" value="Unassembled WGS sequence"/>
</dbReference>
<dbReference type="SUPFAM" id="SSF52096">
    <property type="entry name" value="ClpP/crotonase"/>
    <property type="match status" value="1"/>
</dbReference>
<reference evidence="2" key="1">
    <citation type="journal article" date="2019" name="Int. J. Syst. Evol. Microbiol.">
        <title>The Global Catalogue of Microorganisms (GCM) 10K type strain sequencing project: providing services to taxonomists for standard genome sequencing and annotation.</title>
        <authorList>
            <consortium name="The Broad Institute Genomics Platform"/>
            <consortium name="The Broad Institute Genome Sequencing Center for Infectious Disease"/>
            <person name="Wu L."/>
            <person name="Ma J."/>
        </authorList>
    </citation>
    <scope>NUCLEOTIDE SEQUENCE [LARGE SCALE GENOMIC DNA]</scope>
    <source>
        <strain evidence="2">CGMCC 1.15103</strain>
    </source>
</reference>